<reference evidence="2 3" key="1">
    <citation type="submission" date="2019-02" db="EMBL/GenBank/DDBJ databases">
        <title>Deep-cultivation of Planctomycetes and their phenomic and genomic characterization uncovers novel biology.</title>
        <authorList>
            <person name="Wiegand S."/>
            <person name="Jogler M."/>
            <person name="Boedeker C."/>
            <person name="Pinto D."/>
            <person name="Vollmers J."/>
            <person name="Rivas-Marin E."/>
            <person name="Kohn T."/>
            <person name="Peeters S.H."/>
            <person name="Heuer A."/>
            <person name="Rast P."/>
            <person name="Oberbeckmann S."/>
            <person name="Bunk B."/>
            <person name="Jeske O."/>
            <person name="Meyerdierks A."/>
            <person name="Storesund J.E."/>
            <person name="Kallscheuer N."/>
            <person name="Luecker S."/>
            <person name="Lage O.M."/>
            <person name="Pohl T."/>
            <person name="Merkel B.J."/>
            <person name="Hornburger P."/>
            <person name="Mueller R.-W."/>
            <person name="Bruemmer F."/>
            <person name="Labrenz M."/>
            <person name="Spormann A.M."/>
            <person name="Op Den Camp H."/>
            <person name="Overmann J."/>
            <person name="Amann R."/>
            <person name="Jetten M.S.M."/>
            <person name="Mascher T."/>
            <person name="Medema M.H."/>
            <person name="Devos D.P."/>
            <person name="Kaster A.-K."/>
            <person name="Ovreas L."/>
            <person name="Rohde M."/>
            <person name="Galperin M.Y."/>
            <person name="Jogler C."/>
        </authorList>
    </citation>
    <scope>NUCLEOTIDE SEQUENCE [LARGE SCALE GENOMIC DNA]</scope>
    <source>
        <strain evidence="2 3">Pan14r</strain>
    </source>
</reference>
<organism evidence="2 3">
    <name type="scientific">Crateriforma conspicua</name>
    <dbReference type="NCBI Taxonomy" id="2527996"/>
    <lineage>
        <taxon>Bacteria</taxon>
        <taxon>Pseudomonadati</taxon>
        <taxon>Planctomycetota</taxon>
        <taxon>Planctomycetia</taxon>
        <taxon>Planctomycetales</taxon>
        <taxon>Planctomycetaceae</taxon>
        <taxon>Crateriforma</taxon>
    </lineage>
</organism>
<dbReference type="InterPro" id="IPR050834">
    <property type="entry name" value="Glycosyltransf_2"/>
</dbReference>
<dbReference type="SUPFAM" id="SSF53448">
    <property type="entry name" value="Nucleotide-diphospho-sugar transferases"/>
    <property type="match status" value="1"/>
</dbReference>
<feature type="domain" description="Glycosyltransferase 2-like" evidence="1">
    <location>
        <begin position="8"/>
        <end position="125"/>
    </location>
</feature>
<dbReference type="InterPro" id="IPR029044">
    <property type="entry name" value="Nucleotide-diphossugar_trans"/>
</dbReference>
<keyword evidence="2" id="KW-0328">Glycosyltransferase</keyword>
<sequence>MNPGNGVSIVVCCYNSRSVLAPTLEHLARLKVPDGLLAEVVIVDNNSNDGTAEFAESKWLSLDTTIPLRTLRETTPGLSSARRTGILGSQYEFVVFCDDDNWLNRDYLLQAYTLLSRRPDILMCGGLGKPVASVTIPSWFPKFQKAYAVGPQATAKGPVNHYLHGAGICLRRGDLVNLYRLGFRSILSGRKGKSLSAGEDGEMAEWLKMSKSGVFWYDPNLQFSHYIRADRLTRRSLRQLKQGFARSAPILKLYQSLSSNKNLSLNALFAWQLSTSALQVFRSLPKCFLMEGRLSFWSHFESFAWLLRNYSTYRTSAEKILRYLQVSQSNTNDLSS</sequence>
<dbReference type="EC" id="2.4.-.-" evidence="2"/>
<dbReference type="AlphaFoldDB" id="A0A5C5Y024"/>
<protein>
    <submittedName>
        <fullName evidence="2">Putative glycosyltransferase EpsH</fullName>
        <ecNumber evidence="2">2.4.-.-</ecNumber>
    </submittedName>
</protein>
<dbReference type="GO" id="GO:0016757">
    <property type="term" value="F:glycosyltransferase activity"/>
    <property type="evidence" value="ECO:0007669"/>
    <property type="project" value="UniProtKB-KW"/>
</dbReference>
<dbReference type="OrthoDB" id="153025at2"/>
<gene>
    <name evidence="2" type="primary">epsH</name>
    <name evidence="2" type="ORF">Pan14r_13500</name>
</gene>
<evidence type="ECO:0000259" key="1">
    <source>
        <dbReference type="Pfam" id="PF00535"/>
    </source>
</evidence>
<dbReference type="PANTHER" id="PTHR43685:SF2">
    <property type="entry name" value="GLYCOSYLTRANSFERASE 2-LIKE DOMAIN-CONTAINING PROTEIN"/>
    <property type="match status" value="1"/>
</dbReference>
<name>A0A5C5Y024_9PLAN</name>
<dbReference type="Gene3D" id="3.90.550.10">
    <property type="entry name" value="Spore Coat Polysaccharide Biosynthesis Protein SpsA, Chain A"/>
    <property type="match status" value="1"/>
</dbReference>
<evidence type="ECO:0000313" key="3">
    <source>
        <dbReference type="Proteomes" id="UP000317238"/>
    </source>
</evidence>
<dbReference type="CDD" id="cd00761">
    <property type="entry name" value="Glyco_tranf_GTA_type"/>
    <property type="match status" value="1"/>
</dbReference>
<keyword evidence="3" id="KW-1185">Reference proteome</keyword>
<proteinExistence type="predicted"/>
<dbReference type="Pfam" id="PF00535">
    <property type="entry name" value="Glycos_transf_2"/>
    <property type="match status" value="1"/>
</dbReference>
<dbReference type="PANTHER" id="PTHR43685">
    <property type="entry name" value="GLYCOSYLTRANSFERASE"/>
    <property type="match status" value="1"/>
</dbReference>
<dbReference type="InterPro" id="IPR001173">
    <property type="entry name" value="Glyco_trans_2-like"/>
</dbReference>
<dbReference type="GO" id="GO:0044010">
    <property type="term" value="P:single-species biofilm formation"/>
    <property type="evidence" value="ECO:0007669"/>
    <property type="project" value="TreeGrafter"/>
</dbReference>
<dbReference type="EMBL" id="SJPL01000001">
    <property type="protein sequence ID" value="TWT69066.1"/>
    <property type="molecule type" value="Genomic_DNA"/>
</dbReference>
<comment type="caution">
    <text evidence="2">The sequence shown here is derived from an EMBL/GenBank/DDBJ whole genome shotgun (WGS) entry which is preliminary data.</text>
</comment>
<accession>A0A5C5Y024</accession>
<dbReference type="Proteomes" id="UP000317238">
    <property type="component" value="Unassembled WGS sequence"/>
</dbReference>
<keyword evidence="2" id="KW-0808">Transferase</keyword>
<evidence type="ECO:0000313" key="2">
    <source>
        <dbReference type="EMBL" id="TWT69066.1"/>
    </source>
</evidence>
<dbReference type="RefSeq" id="WP_146438665.1">
    <property type="nucleotide sequence ID" value="NZ_SJPL01000001.1"/>
</dbReference>